<dbReference type="EMBL" id="JBBCAQ010000008">
    <property type="protein sequence ID" value="KAK7602555.1"/>
    <property type="molecule type" value="Genomic_DNA"/>
</dbReference>
<sequence>MAVANNGDSAAPDDYFHSHSDFLAIYPTDRGKDEVALTHHNELQLLESLSAVTTHIAHVQFRLRQIINAPLEEKESLLKDLEEFTFKAIPEIQSLSSNASKDADETKDRLIAHLKQQIVDLQNSLSSSSPVKPQSRVAECHFSVTKMDEESASKADAIDTSQLLMINFVKRMSSMLHILNVHCKEEKDTIRRKYLSKKSHYNHWGDIRAELEVAITEVIELALEPELPIDSDYMSESEEGSLYISNQKLTGVIRKKLAPALQSLMEHGLVTEGKSISVKSSLTFVIGCMPHITNSSQSQQTAHVWELILKYYKMKNGDQFNSSPALKLSQSFNLDVGTHCAASTTQKLLITIGNIISSHSAFKRSFNSQFKAFVCAALNAKLLVNWLQLIYRSKPLVEMYYEPWSYAAKTNFEDAFRSLEKLSHYHFNLPVNIAIHQLQNIKDAF</sequence>
<evidence type="ECO:0000313" key="3">
    <source>
        <dbReference type="Proteomes" id="UP001367676"/>
    </source>
</evidence>
<dbReference type="SUPFAM" id="SSF140741">
    <property type="entry name" value="RUN domain-like"/>
    <property type="match status" value="1"/>
</dbReference>
<feature type="domain" description="RUN" evidence="1">
    <location>
        <begin position="248"/>
        <end position="434"/>
    </location>
</feature>
<dbReference type="InterPro" id="IPR037213">
    <property type="entry name" value="Run_dom_sf"/>
</dbReference>
<organism evidence="2 3">
    <name type="scientific">Parthenolecanium corni</name>
    <dbReference type="NCBI Taxonomy" id="536013"/>
    <lineage>
        <taxon>Eukaryota</taxon>
        <taxon>Metazoa</taxon>
        <taxon>Ecdysozoa</taxon>
        <taxon>Arthropoda</taxon>
        <taxon>Hexapoda</taxon>
        <taxon>Insecta</taxon>
        <taxon>Pterygota</taxon>
        <taxon>Neoptera</taxon>
        <taxon>Paraneoptera</taxon>
        <taxon>Hemiptera</taxon>
        <taxon>Sternorrhyncha</taxon>
        <taxon>Coccoidea</taxon>
        <taxon>Coccidae</taxon>
        <taxon>Parthenolecanium</taxon>
    </lineage>
</organism>
<name>A0AAN9Y9L9_9HEMI</name>
<protein>
    <recommendedName>
        <fullName evidence="1">RUN domain-containing protein</fullName>
    </recommendedName>
</protein>
<dbReference type="PANTHER" id="PTHR15591:SF19">
    <property type="entry name" value="RUN DOMAIN-CONTAINING PROTEIN 1 ISOFORM X1"/>
    <property type="match status" value="1"/>
</dbReference>
<dbReference type="InterPro" id="IPR004012">
    <property type="entry name" value="Run_dom"/>
</dbReference>
<proteinExistence type="predicted"/>
<dbReference type="PANTHER" id="PTHR15591">
    <property type="entry name" value="RUN AND SH3 DOMAIN CONTAINING"/>
    <property type="match status" value="1"/>
</dbReference>
<dbReference type="InterPro" id="IPR047343">
    <property type="entry name" value="RUSC1_2"/>
</dbReference>
<evidence type="ECO:0000259" key="1">
    <source>
        <dbReference type="PROSITE" id="PS50826"/>
    </source>
</evidence>
<comment type="caution">
    <text evidence="2">The sequence shown here is derived from an EMBL/GenBank/DDBJ whole genome shotgun (WGS) entry which is preliminary data.</text>
</comment>
<dbReference type="Proteomes" id="UP001367676">
    <property type="component" value="Unassembled WGS sequence"/>
</dbReference>
<reference evidence="2 3" key="1">
    <citation type="submission" date="2024-03" db="EMBL/GenBank/DDBJ databases">
        <title>Adaptation during the transition from Ophiocordyceps entomopathogen to insect associate is accompanied by gene loss and intensified selection.</title>
        <authorList>
            <person name="Ward C.M."/>
            <person name="Onetto C.A."/>
            <person name="Borneman A.R."/>
        </authorList>
    </citation>
    <scope>NUCLEOTIDE SEQUENCE [LARGE SCALE GENOMIC DNA]</scope>
    <source>
        <strain evidence="2">AWRI1</strain>
        <tissue evidence="2">Single Adult Female</tissue>
    </source>
</reference>
<dbReference type="CDD" id="cd17683">
    <property type="entry name" value="RUN_RUNDC1"/>
    <property type="match status" value="1"/>
</dbReference>
<dbReference type="AlphaFoldDB" id="A0AAN9Y9L9"/>
<gene>
    <name evidence="2" type="ORF">V9T40_008144</name>
</gene>
<dbReference type="Gene3D" id="1.20.58.900">
    <property type="match status" value="1"/>
</dbReference>
<accession>A0AAN9Y9L9</accession>
<dbReference type="SMART" id="SM00593">
    <property type="entry name" value="RUN"/>
    <property type="match status" value="1"/>
</dbReference>
<dbReference type="Pfam" id="PF02759">
    <property type="entry name" value="RUN"/>
    <property type="match status" value="1"/>
</dbReference>
<evidence type="ECO:0000313" key="2">
    <source>
        <dbReference type="EMBL" id="KAK7602555.1"/>
    </source>
</evidence>
<dbReference type="PROSITE" id="PS50826">
    <property type="entry name" value="RUN"/>
    <property type="match status" value="1"/>
</dbReference>
<keyword evidence="3" id="KW-1185">Reference proteome</keyword>